<evidence type="ECO:0000313" key="5">
    <source>
        <dbReference type="EMBL" id="CRF32992.1"/>
    </source>
</evidence>
<evidence type="ECO:0000259" key="4">
    <source>
        <dbReference type="PROSITE" id="PS50932"/>
    </source>
</evidence>
<evidence type="ECO:0000256" key="1">
    <source>
        <dbReference type="ARBA" id="ARBA00023015"/>
    </source>
</evidence>
<dbReference type="InterPro" id="IPR025997">
    <property type="entry name" value="SBP_2_dom"/>
</dbReference>
<evidence type="ECO:0000256" key="3">
    <source>
        <dbReference type="ARBA" id="ARBA00023163"/>
    </source>
</evidence>
<keyword evidence="1" id="KW-0805">Transcription regulation</keyword>
<dbReference type="PANTHER" id="PTHR30146:SF144">
    <property type="entry name" value="LACI-FAMILY TRANSCRIPTION REGULATOR"/>
    <property type="match status" value="1"/>
</dbReference>
<dbReference type="CDD" id="cd01392">
    <property type="entry name" value="HTH_LacI"/>
    <property type="match status" value="1"/>
</dbReference>
<keyword evidence="2" id="KW-0238">DNA-binding</keyword>
<dbReference type="RefSeq" id="WP_048594308.1">
    <property type="nucleotide sequence ID" value="NZ_CVLB01000001.1"/>
</dbReference>
<sequence length="344" mass="38806">MATIREIAKLAGVSIGTVDRALNNRGRIDPDVEQKILDIAKSLNYKPDKIAKSLAIRKKKFKIAAVLNTYNNLFFEDVIKGIEIAGKEIEEFGMSVIIKRCKDFDADNQLELIEEAINEGANAMAIVAINDERVINKISELYNNNFPIVLLNSFVNSKDCIAYVGCNYDLAGEIAASLLNIISNGNNINLLVFSNNFNKMLGNKKRVDSLVSRLNSDYKNVNVQSIIEMEKDNNLNFDKSKDNLLKHMDTDVVICPGAETSKYVINAIKELGLYNKIKIITYDFSEVVKEGLLDRGIIASITQNPQEQGYRAIKVLFEYLLTKTIPDKRYTYIETQVIFRENLL</sequence>
<dbReference type="SUPFAM" id="SSF47413">
    <property type="entry name" value="lambda repressor-like DNA-binding domains"/>
    <property type="match status" value="1"/>
</dbReference>
<dbReference type="Gene3D" id="3.40.50.2300">
    <property type="match status" value="2"/>
</dbReference>
<name>A0A0G4K6B7_9SPIR</name>
<reference evidence="6" key="1">
    <citation type="submission" date="2015-04" db="EMBL/GenBank/DDBJ databases">
        <authorList>
            <person name="Mushtaq Mamoona"/>
        </authorList>
    </citation>
    <scope>NUCLEOTIDE SEQUENCE [LARGE SCALE GENOMIC DNA]</scope>
    <source>
        <strain evidence="6">AN4859/03</strain>
    </source>
</reference>
<keyword evidence="3" id="KW-0804">Transcription</keyword>
<dbReference type="InterPro" id="IPR010982">
    <property type="entry name" value="Lambda_DNA-bd_dom_sf"/>
</dbReference>
<dbReference type="GO" id="GO:0000976">
    <property type="term" value="F:transcription cis-regulatory region binding"/>
    <property type="evidence" value="ECO:0007669"/>
    <property type="project" value="TreeGrafter"/>
</dbReference>
<accession>A0A0G4K6B7</accession>
<dbReference type="InterPro" id="IPR000843">
    <property type="entry name" value="HTH_LacI"/>
</dbReference>
<dbReference type="Pfam" id="PF00356">
    <property type="entry name" value="LacI"/>
    <property type="match status" value="1"/>
</dbReference>
<dbReference type="PROSITE" id="PS50932">
    <property type="entry name" value="HTH_LACI_2"/>
    <property type="match status" value="1"/>
</dbReference>
<organism evidence="5 6">
    <name type="scientific">Brachyspira suanatina</name>
    <dbReference type="NCBI Taxonomy" id="381802"/>
    <lineage>
        <taxon>Bacteria</taxon>
        <taxon>Pseudomonadati</taxon>
        <taxon>Spirochaetota</taxon>
        <taxon>Spirochaetia</taxon>
        <taxon>Brachyspirales</taxon>
        <taxon>Brachyspiraceae</taxon>
        <taxon>Brachyspira</taxon>
    </lineage>
</organism>
<dbReference type="Pfam" id="PF13407">
    <property type="entry name" value="Peripla_BP_4"/>
    <property type="match status" value="1"/>
</dbReference>
<dbReference type="OrthoDB" id="569491at2"/>
<dbReference type="Gene3D" id="1.10.260.40">
    <property type="entry name" value="lambda repressor-like DNA-binding domains"/>
    <property type="match status" value="1"/>
</dbReference>
<dbReference type="InterPro" id="IPR028082">
    <property type="entry name" value="Peripla_BP_I"/>
</dbReference>
<keyword evidence="6" id="KW-1185">Reference proteome</keyword>
<dbReference type="CDD" id="cd06307">
    <property type="entry name" value="PBP1_sugar_binding"/>
    <property type="match status" value="1"/>
</dbReference>
<dbReference type="SMART" id="SM00354">
    <property type="entry name" value="HTH_LACI"/>
    <property type="match status" value="1"/>
</dbReference>
<dbReference type="AlphaFoldDB" id="A0A0G4K6B7"/>
<evidence type="ECO:0000313" key="6">
    <source>
        <dbReference type="Proteomes" id="UP000043763"/>
    </source>
</evidence>
<feature type="domain" description="HTH lacI-type" evidence="4">
    <location>
        <begin position="2"/>
        <end position="56"/>
    </location>
</feature>
<protein>
    <submittedName>
        <fullName evidence="5">LacI family transcriptional regulator</fullName>
    </submittedName>
</protein>
<gene>
    <name evidence="5" type="ORF">BRSU_1153</name>
</gene>
<dbReference type="GO" id="GO:0003700">
    <property type="term" value="F:DNA-binding transcription factor activity"/>
    <property type="evidence" value="ECO:0007669"/>
    <property type="project" value="TreeGrafter"/>
</dbReference>
<proteinExistence type="predicted"/>
<dbReference type="PROSITE" id="PS00356">
    <property type="entry name" value="HTH_LACI_1"/>
    <property type="match status" value="1"/>
</dbReference>
<evidence type="ECO:0000256" key="2">
    <source>
        <dbReference type="ARBA" id="ARBA00023125"/>
    </source>
</evidence>
<dbReference type="PANTHER" id="PTHR30146">
    <property type="entry name" value="LACI-RELATED TRANSCRIPTIONAL REPRESSOR"/>
    <property type="match status" value="1"/>
</dbReference>
<dbReference type="Proteomes" id="UP000043763">
    <property type="component" value="Unassembled WGS sequence"/>
</dbReference>
<dbReference type="EMBL" id="CVLB01000001">
    <property type="protein sequence ID" value="CRF32992.1"/>
    <property type="molecule type" value="Genomic_DNA"/>
</dbReference>
<dbReference type="SUPFAM" id="SSF53822">
    <property type="entry name" value="Periplasmic binding protein-like I"/>
    <property type="match status" value="1"/>
</dbReference>